<sequence length="80" mass="9263">MHTSKQCLPPMVFTRQETKDIEDIFISRWHEGLGRSTDKAEGEKKHTNKRLANAHIAEKLKHLDIDCELGVPHFIATRKQ</sequence>
<reference evidence="1 2" key="1">
    <citation type="journal article" date="2023" name="Genes (Basel)">
        <title>Chromosome-Level Genome Assembly and Circadian Gene Repertoire of the Patagonia Blennie Eleginops maclovinus-The Closest Ancestral Proxy of Antarctic Cryonotothenioids.</title>
        <authorList>
            <person name="Cheng C.C."/>
            <person name="Rivera-Colon A.G."/>
            <person name="Minhas B.F."/>
            <person name="Wilson L."/>
            <person name="Rayamajhi N."/>
            <person name="Vargas-Chacoff L."/>
            <person name="Catchen J.M."/>
        </authorList>
    </citation>
    <scope>NUCLEOTIDE SEQUENCE [LARGE SCALE GENOMIC DNA]</scope>
    <source>
        <strain evidence="1">JMC-PN-2008</strain>
    </source>
</reference>
<proteinExistence type="predicted"/>
<accession>A0AAN7XML2</accession>
<keyword evidence="2" id="KW-1185">Reference proteome</keyword>
<dbReference type="EMBL" id="JAUZQC010000011">
    <property type="protein sequence ID" value="KAK5863194.1"/>
    <property type="molecule type" value="Genomic_DNA"/>
</dbReference>
<protein>
    <submittedName>
        <fullName evidence="1">Uncharacterized protein</fullName>
    </submittedName>
</protein>
<evidence type="ECO:0000313" key="1">
    <source>
        <dbReference type="EMBL" id="KAK5863194.1"/>
    </source>
</evidence>
<dbReference type="Proteomes" id="UP001346869">
    <property type="component" value="Unassembled WGS sequence"/>
</dbReference>
<evidence type="ECO:0000313" key="2">
    <source>
        <dbReference type="Proteomes" id="UP001346869"/>
    </source>
</evidence>
<organism evidence="1 2">
    <name type="scientific">Eleginops maclovinus</name>
    <name type="common">Patagonian blennie</name>
    <name type="synonym">Eleginus maclovinus</name>
    <dbReference type="NCBI Taxonomy" id="56733"/>
    <lineage>
        <taxon>Eukaryota</taxon>
        <taxon>Metazoa</taxon>
        <taxon>Chordata</taxon>
        <taxon>Craniata</taxon>
        <taxon>Vertebrata</taxon>
        <taxon>Euteleostomi</taxon>
        <taxon>Actinopterygii</taxon>
        <taxon>Neopterygii</taxon>
        <taxon>Teleostei</taxon>
        <taxon>Neoteleostei</taxon>
        <taxon>Acanthomorphata</taxon>
        <taxon>Eupercaria</taxon>
        <taxon>Perciformes</taxon>
        <taxon>Notothenioidei</taxon>
        <taxon>Eleginopidae</taxon>
        <taxon>Eleginops</taxon>
    </lineage>
</organism>
<dbReference type="AlphaFoldDB" id="A0AAN7XML2"/>
<name>A0AAN7XML2_ELEMC</name>
<comment type="caution">
    <text evidence="1">The sequence shown here is derived from an EMBL/GenBank/DDBJ whole genome shotgun (WGS) entry which is preliminary data.</text>
</comment>
<reference evidence="1 2" key="2">
    <citation type="journal article" date="2023" name="Mol. Biol. Evol.">
        <title>Genomics of Secondarily Temperate Adaptation in the Only Non-Antarctic Icefish.</title>
        <authorList>
            <person name="Rivera-Colon A.G."/>
            <person name="Rayamajhi N."/>
            <person name="Minhas B.F."/>
            <person name="Madrigal G."/>
            <person name="Bilyk K.T."/>
            <person name="Yoon V."/>
            <person name="Hune M."/>
            <person name="Gregory S."/>
            <person name="Cheng C.H.C."/>
            <person name="Catchen J.M."/>
        </authorList>
    </citation>
    <scope>NUCLEOTIDE SEQUENCE [LARGE SCALE GENOMIC DNA]</scope>
    <source>
        <strain evidence="1">JMC-PN-2008</strain>
    </source>
</reference>
<gene>
    <name evidence="1" type="ORF">PBY51_000243</name>
</gene>